<dbReference type="Proteomes" id="UP001566132">
    <property type="component" value="Unassembled WGS sequence"/>
</dbReference>
<sequence length="169" mass="19834">MGHRHSAYSHKRLRSISNAKNCGEFTEVVEFEFSDSSVFMEPSRKTSLDIPSKSSEKSPTRDTKTKLNIIPEESKKASTPQIKYPKDLLLLEEHVDELAKNIENMSPDEFFVYFPTLKDDLHNCWQKVYDVKEPNVETKIKKYKVIDHIKSLLKTLNIKLQSRHFERQY</sequence>
<reference evidence="2 3" key="1">
    <citation type="submission" date="2024-05" db="EMBL/GenBank/DDBJ databases">
        <title>Genetic variation in Jamaican populations of the coffee berry borer (Hypothenemus hampei).</title>
        <authorList>
            <person name="Errbii M."/>
            <person name="Myrie A."/>
        </authorList>
    </citation>
    <scope>NUCLEOTIDE SEQUENCE [LARGE SCALE GENOMIC DNA]</scope>
    <source>
        <strain evidence="2">JA-Hopewell-2020-01-JO</strain>
        <tissue evidence="2">Whole body</tissue>
    </source>
</reference>
<accession>A0ABD1EX06</accession>
<evidence type="ECO:0000313" key="3">
    <source>
        <dbReference type="Proteomes" id="UP001566132"/>
    </source>
</evidence>
<organism evidence="2 3">
    <name type="scientific">Hypothenemus hampei</name>
    <name type="common">Coffee berry borer</name>
    <dbReference type="NCBI Taxonomy" id="57062"/>
    <lineage>
        <taxon>Eukaryota</taxon>
        <taxon>Metazoa</taxon>
        <taxon>Ecdysozoa</taxon>
        <taxon>Arthropoda</taxon>
        <taxon>Hexapoda</taxon>
        <taxon>Insecta</taxon>
        <taxon>Pterygota</taxon>
        <taxon>Neoptera</taxon>
        <taxon>Endopterygota</taxon>
        <taxon>Coleoptera</taxon>
        <taxon>Polyphaga</taxon>
        <taxon>Cucujiformia</taxon>
        <taxon>Curculionidae</taxon>
        <taxon>Scolytinae</taxon>
        <taxon>Hypothenemus</taxon>
    </lineage>
</organism>
<feature type="region of interest" description="Disordered" evidence="1">
    <location>
        <begin position="39"/>
        <end position="66"/>
    </location>
</feature>
<dbReference type="EMBL" id="JBDJPC010000004">
    <property type="protein sequence ID" value="KAL1505562.1"/>
    <property type="molecule type" value="Genomic_DNA"/>
</dbReference>
<proteinExistence type="predicted"/>
<keyword evidence="3" id="KW-1185">Reference proteome</keyword>
<evidence type="ECO:0000313" key="2">
    <source>
        <dbReference type="EMBL" id="KAL1505562.1"/>
    </source>
</evidence>
<protein>
    <submittedName>
        <fullName evidence="2">Uncharacterized protein</fullName>
    </submittedName>
</protein>
<dbReference type="AlphaFoldDB" id="A0ABD1EX06"/>
<name>A0ABD1EX06_HYPHA</name>
<evidence type="ECO:0000256" key="1">
    <source>
        <dbReference type="SAM" id="MobiDB-lite"/>
    </source>
</evidence>
<feature type="compositionally biased region" description="Basic and acidic residues" evidence="1">
    <location>
        <begin position="54"/>
        <end position="65"/>
    </location>
</feature>
<comment type="caution">
    <text evidence="2">The sequence shown here is derived from an EMBL/GenBank/DDBJ whole genome shotgun (WGS) entry which is preliminary data.</text>
</comment>
<gene>
    <name evidence="2" type="ORF">ABEB36_005103</name>
</gene>